<accession>A0A7C0X9Q2</accession>
<dbReference type="PANTHER" id="PTHR11735">
    <property type="entry name" value="TRNA N6-ADENOSINE THREONYLCARBAMOYLTRANSFERASE"/>
    <property type="match status" value="1"/>
</dbReference>
<dbReference type="PANTHER" id="PTHR11735:SF6">
    <property type="entry name" value="TRNA N6-ADENOSINE THREONYLCARBAMOYLTRANSFERASE, MITOCHONDRIAL"/>
    <property type="match status" value="1"/>
</dbReference>
<gene>
    <name evidence="2" type="ORF">ENG67_04840</name>
</gene>
<protein>
    <submittedName>
        <fullName evidence="2">tRNA (Adenosine(37)-N6)-threonylcarbamoyltransferase complex transferase subunit TsaD</fullName>
    </submittedName>
</protein>
<dbReference type="Proteomes" id="UP000885931">
    <property type="component" value="Unassembled WGS sequence"/>
</dbReference>
<feature type="non-terminal residue" evidence="2">
    <location>
        <position position="1"/>
    </location>
</feature>
<dbReference type="SUPFAM" id="SSF53067">
    <property type="entry name" value="Actin-like ATPase domain"/>
    <property type="match status" value="1"/>
</dbReference>
<sequence length="175" mass="19218">TLDDAAGEAFDKVAKMLGLPYPGGPEIDRLAKEGDPDFHRFPRSRVGGFDFSFSGIKTSVLYYLRDHGEDFAMEHLADIAASFQEAVVDMLLSKTIKAVRKLRAEKVAVVGGVSLNSRLREKFSGTLGKMTRVYFPEPQYCGDNAAMIGAAALMRFERGQKSPLTLSADPDLRLL</sequence>
<proteinExistence type="predicted"/>
<dbReference type="Gene3D" id="3.30.420.40">
    <property type="match status" value="2"/>
</dbReference>
<dbReference type="InterPro" id="IPR043129">
    <property type="entry name" value="ATPase_NBD"/>
</dbReference>
<organism evidence="2">
    <name type="scientific">candidate division WOR-3 bacterium</name>
    <dbReference type="NCBI Taxonomy" id="2052148"/>
    <lineage>
        <taxon>Bacteria</taxon>
        <taxon>Bacteria division WOR-3</taxon>
    </lineage>
</organism>
<feature type="domain" description="Gcp-like" evidence="1">
    <location>
        <begin position="1"/>
        <end position="149"/>
    </location>
</feature>
<evidence type="ECO:0000259" key="1">
    <source>
        <dbReference type="Pfam" id="PF00814"/>
    </source>
</evidence>
<name>A0A7C0X9Q2_UNCW3</name>
<evidence type="ECO:0000313" key="2">
    <source>
        <dbReference type="EMBL" id="HDM90516.1"/>
    </source>
</evidence>
<comment type="caution">
    <text evidence="2">The sequence shown here is derived from an EMBL/GenBank/DDBJ whole genome shotgun (WGS) entry which is preliminary data.</text>
</comment>
<dbReference type="Pfam" id="PF00814">
    <property type="entry name" value="TsaD"/>
    <property type="match status" value="1"/>
</dbReference>
<dbReference type="InterPro" id="IPR000905">
    <property type="entry name" value="Gcp-like_dom"/>
</dbReference>
<reference evidence="2" key="1">
    <citation type="journal article" date="2020" name="mSystems">
        <title>Genome- and Community-Level Interaction Insights into Carbon Utilization and Element Cycling Functions of Hydrothermarchaeota in Hydrothermal Sediment.</title>
        <authorList>
            <person name="Zhou Z."/>
            <person name="Liu Y."/>
            <person name="Xu W."/>
            <person name="Pan J."/>
            <person name="Luo Z.H."/>
            <person name="Li M."/>
        </authorList>
    </citation>
    <scope>NUCLEOTIDE SEQUENCE [LARGE SCALE GENOMIC DNA]</scope>
    <source>
        <strain evidence="2">HyVt-237</strain>
    </source>
</reference>
<dbReference type="EMBL" id="DRBW01000184">
    <property type="protein sequence ID" value="HDM90516.1"/>
    <property type="molecule type" value="Genomic_DNA"/>
</dbReference>
<dbReference type="AlphaFoldDB" id="A0A7C0X9Q2"/>